<organism evidence="12 13">
    <name type="scientific">Carex littledalei</name>
    <dbReference type="NCBI Taxonomy" id="544730"/>
    <lineage>
        <taxon>Eukaryota</taxon>
        <taxon>Viridiplantae</taxon>
        <taxon>Streptophyta</taxon>
        <taxon>Embryophyta</taxon>
        <taxon>Tracheophyta</taxon>
        <taxon>Spermatophyta</taxon>
        <taxon>Magnoliopsida</taxon>
        <taxon>Liliopsida</taxon>
        <taxon>Poales</taxon>
        <taxon>Cyperaceae</taxon>
        <taxon>Cyperoideae</taxon>
        <taxon>Cariceae</taxon>
        <taxon>Carex</taxon>
        <taxon>Carex subgen. Euthyceras</taxon>
    </lineage>
</organism>
<dbReference type="SMART" id="SM01065">
    <property type="entry name" value="CBM_2"/>
    <property type="match status" value="1"/>
</dbReference>
<dbReference type="InterPro" id="IPR002044">
    <property type="entry name" value="CBM20"/>
</dbReference>
<dbReference type="PROSITE" id="PS51166">
    <property type="entry name" value="CBM20"/>
    <property type="match status" value="1"/>
</dbReference>
<feature type="domain" description="CBM20" evidence="11">
    <location>
        <begin position="34"/>
        <end position="143"/>
    </location>
</feature>
<keyword evidence="5" id="KW-0255">Endonuclease</keyword>
<dbReference type="GO" id="GO:0006364">
    <property type="term" value="P:rRNA processing"/>
    <property type="evidence" value="ECO:0007669"/>
    <property type="project" value="TreeGrafter"/>
</dbReference>
<dbReference type="PANTHER" id="PTHR30001">
    <property type="entry name" value="RIBONUCLEASE"/>
    <property type="match status" value="1"/>
</dbReference>
<evidence type="ECO:0000256" key="5">
    <source>
        <dbReference type="ARBA" id="ARBA00022759"/>
    </source>
</evidence>
<comment type="caution">
    <text evidence="12">The sequence shown here is derived from an EMBL/GenBank/DDBJ whole genome shotgun (WGS) entry which is preliminary data.</text>
</comment>
<comment type="function">
    <text evidence="9">Involved in intercistronic processing of primary transcripts from chloroplast operons. The endonucleolytic activity of the enzyme depends on the number of phosphates at the 5' end, is inhibited by structured RNA, and preferentially cleaves A/U-rich sequences.</text>
</comment>
<dbReference type="OrthoDB" id="6123450at2759"/>
<reference evidence="12" key="1">
    <citation type="submission" date="2020-01" db="EMBL/GenBank/DDBJ databases">
        <title>Genome sequence of Kobresia littledalei, the first chromosome-level genome in the family Cyperaceae.</title>
        <authorList>
            <person name="Qu G."/>
        </authorList>
    </citation>
    <scope>NUCLEOTIDE SEQUENCE</scope>
    <source>
        <strain evidence="12">C.B.Clarke</strain>
        <tissue evidence="12">Leaf</tissue>
    </source>
</reference>
<evidence type="ECO:0000256" key="3">
    <source>
        <dbReference type="ARBA" id="ARBA00022722"/>
    </source>
</evidence>
<dbReference type="EMBL" id="SWLB01000019">
    <property type="protein sequence ID" value="KAF3325965.1"/>
    <property type="molecule type" value="Genomic_DNA"/>
</dbReference>
<dbReference type="InterPro" id="IPR012340">
    <property type="entry name" value="NA-bd_OB-fold"/>
</dbReference>
<dbReference type="SUPFAM" id="SSF49452">
    <property type="entry name" value="Starch-binding domain-like"/>
    <property type="match status" value="1"/>
</dbReference>
<dbReference type="PANTHER" id="PTHR30001:SF1">
    <property type="entry name" value="RIBONUCLEASE E_G-LIKE PROTEIN, CHLOROPLASTIC"/>
    <property type="match status" value="1"/>
</dbReference>
<evidence type="ECO:0000256" key="7">
    <source>
        <dbReference type="ARBA" id="ARBA00022842"/>
    </source>
</evidence>
<protein>
    <recommendedName>
        <fullName evidence="11">CBM20 domain-containing protein</fullName>
    </recommendedName>
</protein>
<evidence type="ECO:0000313" key="13">
    <source>
        <dbReference type="Proteomes" id="UP000623129"/>
    </source>
</evidence>
<evidence type="ECO:0000313" key="12">
    <source>
        <dbReference type="EMBL" id="KAF3325965.1"/>
    </source>
</evidence>
<evidence type="ECO:0000256" key="10">
    <source>
        <dbReference type="SAM" id="MobiDB-lite"/>
    </source>
</evidence>
<name>A0A833VH36_9POAL</name>
<dbReference type="GO" id="GO:0046872">
    <property type="term" value="F:metal ion binding"/>
    <property type="evidence" value="ECO:0007669"/>
    <property type="project" value="UniProtKB-KW"/>
</dbReference>
<comment type="cofactor">
    <cofactor evidence="1">
        <name>Mg(2+)</name>
        <dbReference type="ChEBI" id="CHEBI:18420"/>
    </cofactor>
</comment>
<evidence type="ECO:0000256" key="4">
    <source>
        <dbReference type="ARBA" id="ARBA00022723"/>
    </source>
</evidence>
<feature type="compositionally biased region" description="Polar residues" evidence="10">
    <location>
        <begin position="214"/>
        <end position="230"/>
    </location>
</feature>
<keyword evidence="4" id="KW-0479">Metal-binding</keyword>
<dbReference type="Pfam" id="PF10150">
    <property type="entry name" value="RNase_E_G"/>
    <property type="match status" value="1"/>
</dbReference>
<evidence type="ECO:0000256" key="2">
    <source>
        <dbReference type="ARBA" id="ARBA00005522"/>
    </source>
</evidence>
<dbReference type="GO" id="GO:2001070">
    <property type="term" value="F:starch binding"/>
    <property type="evidence" value="ECO:0007669"/>
    <property type="project" value="InterPro"/>
</dbReference>
<dbReference type="Gene3D" id="2.40.50.140">
    <property type="entry name" value="Nucleic acid-binding proteins"/>
    <property type="match status" value="1"/>
</dbReference>
<keyword evidence="13" id="KW-1185">Reference proteome</keyword>
<dbReference type="FunFam" id="2.60.40.10:FF:001568">
    <property type="entry name" value="Ribonuclease E/G-like protein, chloroplastic"/>
    <property type="match status" value="1"/>
</dbReference>
<proteinExistence type="inferred from homology"/>
<dbReference type="InterPro" id="IPR013783">
    <property type="entry name" value="Ig-like_fold"/>
</dbReference>
<keyword evidence="6" id="KW-0378">Hydrolase</keyword>
<accession>A0A833VH36</accession>
<dbReference type="GO" id="GO:0016787">
    <property type="term" value="F:hydrolase activity"/>
    <property type="evidence" value="ECO:0007669"/>
    <property type="project" value="UniProtKB-KW"/>
</dbReference>
<evidence type="ECO:0000256" key="8">
    <source>
        <dbReference type="ARBA" id="ARBA00022884"/>
    </source>
</evidence>
<feature type="region of interest" description="Disordered" evidence="10">
    <location>
        <begin position="212"/>
        <end position="233"/>
    </location>
</feature>
<keyword evidence="7" id="KW-0460">Magnesium</keyword>
<keyword evidence="3" id="KW-0540">Nuclease</keyword>
<evidence type="ECO:0000256" key="1">
    <source>
        <dbReference type="ARBA" id="ARBA00001946"/>
    </source>
</evidence>
<dbReference type="AlphaFoldDB" id="A0A833VH36"/>
<dbReference type="InterPro" id="IPR004659">
    <property type="entry name" value="RNase_E/G"/>
</dbReference>
<dbReference type="GO" id="GO:0004519">
    <property type="term" value="F:endonuclease activity"/>
    <property type="evidence" value="ECO:0007669"/>
    <property type="project" value="UniProtKB-KW"/>
</dbReference>
<comment type="similarity">
    <text evidence="2">Belongs to the RNase E/G family.</text>
</comment>
<sequence>MPLKDEPSVSQAAGVPSYPFSLRLMSLRNGDTAVACEELCKVIWSLEIELTNGRVYLTGEPDVLGCWNPDLAIPLSPSLQMANLWETEIMVPCGIHIKYNYLMMKKTSSWPVSSYRPGPKFSLSIPPSCKGNEPVSVRDCWVRDVGHRNPTPSWDSWLFHPSLSHDPFEPVNGSLNQASFSGQNSVLKSQNGIPLIQKPPSNLSKYIKERRTEANFSPRNQPNENPSSQSTEDKASYINEYSNLKDQLVKKPWLLLQTKDFQIEEFNPVKDPLVSSMATVPENSSRKKITTKFLINSSACNMRRIAVLENDTLVELILEPLNNSVMFNNIYLGVVKKMMPQKGGVLVDIGLTEPVFMFMRENRGLFVYPKNNAVTESKNSECREDVNKWVGVSKGVKIIVQVIKPKEEGTGSSTNSVMLTPYPIVKSRFWILMTHNEMIDVPLAVEEPERARLLAIAKALKPAGFGLKAEPAAAGHPSEELEKDLDILLSTWDGIVEHAKSAVQAEQEKIVGAVPAMLHRAMNQNLTVIYDYFPDNVESVLVDSPRSYHEVTIDLQKIAPELCDRVELYKKRTPIFDEYKIEEEIERILRNRVPLPDGGHLVIEQTEAFVSIDVNSGRSMLGQRLSQEKAIKKVNLAAAKQIARELRLRNIGGVIIVDFIDMANDQNKISVYEEMKKEVERDRSKVAISKISSLGLMEITREMVHHSDSFVISKPCEFCQATGRVEALATTFSKIEHEISRFLASSNEKPDPRKPKSWPSFLLTVEQHMYVYMTKKTKLEKTKLAILESSLNVSVSLKAASGFPWGKFELIPPRCEKNSNA</sequence>
<dbReference type="GO" id="GO:0003723">
    <property type="term" value="F:RNA binding"/>
    <property type="evidence" value="ECO:0007669"/>
    <property type="project" value="UniProtKB-KW"/>
</dbReference>
<keyword evidence="8" id="KW-0694">RNA-binding</keyword>
<dbReference type="GO" id="GO:0005737">
    <property type="term" value="C:cytoplasm"/>
    <property type="evidence" value="ECO:0007669"/>
    <property type="project" value="TreeGrafter"/>
</dbReference>
<dbReference type="Pfam" id="PF00686">
    <property type="entry name" value="CBM_20"/>
    <property type="match status" value="1"/>
</dbReference>
<dbReference type="InterPro" id="IPR019307">
    <property type="entry name" value="RNA-bd_AU-1/RNase_E/G"/>
</dbReference>
<evidence type="ECO:0000256" key="6">
    <source>
        <dbReference type="ARBA" id="ARBA00022801"/>
    </source>
</evidence>
<dbReference type="InterPro" id="IPR013784">
    <property type="entry name" value="Carb-bd-like_fold"/>
</dbReference>
<evidence type="ECO:0000259" key="11">
    <source>
        <dbReference type="PROSITE" id="PS51166"/>
    </source>
</evidence>
<dbReference type="Gene3D" id="2.60.40.10">
    <property type="entry name" value="Immunoglobulins"/>
    <property type="match status" value="1"/>
</dbReference>
<gene>
    <name evidence="12" type="ORF">FCM35_KLT09045</name>
</gene>
<dbReference type="GO" id="GO:0004540">
    <property type="term" value="F:RNA nuclease activity"/>
    <property type="evidence" value="ECO:0007669"/>
    <property type="project" value="InterPro"/>
</dbReference>
<evidence type="ECO:0000256" key="9">
    <source>
        <dbReference type="ARBA" id="ARBA00023436"/>
    </source>
</evidence>
<dbReference type="Proteomes" id="UP000623129">
    <property type="component" value="Unassembled WGS sequence"/>
</dbReference>